<evidence type="ECO:0000313" key="2">
    <source>
        <dbReference type="Proteomes" id="UP000634136"/>
    </source>
</evidence>
<sequence length="166" mass="19078">MCSVLLSGGSQVPFLCAISAKSQRMDELLACTMTLNLHPLCSNNKRKTYTASGPRKTLIAIPMEVKYRFNVILETQGDPFHCAFESWMEMLGISSEEEPIFHEKGELSASESLKVECYSNPPLQVDHPTDHYHHPKQPHRHWNHHRRRYRHPRLLLSISLCPCQLS</sequence>
<keyword evidence="2" id="KW-1185">Reference proteome</keyword>
<reference evidence="1" key="1">
    <citation type="submission" date="2020-09" db="EMBL/GenBank/DDBJ databases">
        <title>Genome-Enabled Discovery of Anthraquinone Biosynthesis in Senna tora.</title>
        <authorList>
            <person name="Kang S.-H."/>
            <person name="Pandey R.P."/>
            <person name="Lee C.-M."/>
            <person name="Sim J.-S."/>
            <person name="Jeong J.-T."/>
            <person name="Choi B.-S."/>
            <person name="Jung M."/>
            <person name="Ginzburg D."/>
            <person name="Zhao K."/>
            <person name="Won S.Y."/>
            <person name="Oh T.-J."/>
            <person name="Yu Y."/>
            <person name="Kim N.-H."/>
            <person name="Lee O.R."/>
            <person name="Lee T.-H."/>
            <person name="Bashyal P."/>
            <person name="Kim T.-S."/>
            <person name="Lee W.-H."/>
            <person name="Kawkins C."/>
            <person name="Kim C.-K."/>
            <person name="Kim J.S."/>
            <person name="Ahn B.O."/>
            <person name="Rhee S.Y."/>
            <person name="Sohng J.K."/>
        </authorList>
    </citation>
    <scope>NUCLEOTIDE SEQUENCE</scope>
    <source>
        <tissue evidence="1">Leaf</tissue>
    </source>
</reference>
<gene>
    <name evidence="1" type="ORF">G2W53_024815</name>
</gene>
<dbReference type="EMBL" id="JAAIUW010000008">
    <property type="protein sequence ID" value="KAF7819360.1"/>
    <property type="molecule type" value="Genomic_DNA"/>
</dbReference>
<name>A0A834TCN8_9FABA</name>
<dbReference type="Proteomes" id="UP000634136">
    <property type="component" value="Unassembled WGS sequence"/>
</dbReference>
<evidence type="ECO:0000313" key="1">
    <source>
        <dbReference type="EMBL" id="KAF7819360.1"/>
    </source>
</evidence>
<accession>A0A834TCN8</accession>
<comment type="caution">
    <text evidence="1">The sequence shown here is derived from an EMBL/GenBank/DDBJ whole genome shotgun (WGS) entry which is preliminary data.</text>
</comment>
<proteinExistence type="predicted"/>
<dbReference type="AlphaFoldDB" id="A0A834TCN8"/>
<protein>
    <submittedName>
        <fullName evidence="1">Uncharacterized protein</fullName>
    </submittedName>
</protein>
<organism evidence="1 2">
    <name type="scientific">Senna tora</name>
    <dbReference type="NCBI Taxonomy" id="362788"/>
    <lineage>
        <taxon>Eukaryota</taxon>
        <taxon>Viridiplantae</taxon>
        <taxon>Streptophyta</taxon>
        <taxon>Embryophyta</taxon>
        <taxon>Tracheophyta</taxon>
        <taxon>Spermatophyta</taxon>
        <taxon>Magnoliopsida</taxon>
        <taxon>eudicotyledons</taxon>
        <taxon>Gunneridae</taxon>
        <taxon>Pentapetalae</taxon>
        <taxon>rosids</taxon>
        <taxon>fabids</taxon>
        <taxon>Fabales</taxon>
        <taxon>Fabaceae</taxon>
        <taxon>Caesalpinioideae</taxon>
        <taxon>Cassia clade</taxon>
        <taxon>Senna</taxon>
    </lineage>
</organism>